<protein>
    <recommendedName>
        <fullName evidence="1">DUF6792 domain-containing protein</fullName>
    </recommendedName>
</protein>
<gene>
    <name evidence="2" type="ORF">HNQ85_001687</name>
</gene>
<keyword evidence="3" id="KW-1185">Reference proteome</keyword>
<dbReference type="AlphaFoldDB" id="A0A7V9YZP0"/>
<comment type="caution">
    <text evidence="2">The sequence shown here is derived from an EMBL/GenBank/DDBJ whole genome shotgun (WGS) entry which is preliminary data.</text>
</comment>
<organism evidence="2 3">
    <name type="scientific">[Anoxybacillus] calidus</name>
    <dbReference type="NCBI Taxonomy" id="575178"/>
    <lineage>
        <taxon>Bacteria</taxon>
        <taxon>Bacillati</taxon>
        <taxon>Bacillota</taxon>
        <taxon>Bacilli</taxon>
        <taxon>Bacillales</taxon>
        <taxon>Anoxybacillaceae</taxon>
        <taxon>Paranoxybacillus</taxon>
    </lineage>
</organism>
<dbReference type="EMBL" id="JACDUU010000003">
    <property type="protein sequence ID" value="MBA2871417.1"/>
    <property type="molecule type" value="Genomic_DNA"/>
</dbReference>
<reference evidence="2 3" key="1">
    <citation type="submission" date="2020-07" db="EMBL/GenBank/DDBJ databases">
        <title>Genomic Encyclopedia of Type Strains, Phase IV (KMG-IV): sequencing the most valuable type-strain genomes for metagenomic binning, comparative biology and taxonomic classification.</title>
        <authorList>
            <person name="Goeker M."/>
        </authorList>
    </citation>
    <scope>NUCLEOTIDE SEQUENCE [LARGE SCALE GENOMIC DNA]</scope>
    <source>
        <strain evidence="2 3">DSM 25220</strain>
    </source>
</reference>
<dbReference type="InterPro" id="IPR046742">
    <property type="entry name" value="DUF6792"/>
</dbReference>
<proteinExistence type="predicted"/>
<accession>A0A7V9YZP0</accession>
<dbReference type="Proteomes" id="UP000580891">
    <property type="component" value="Unassembled WGS sequence"/>
</dbReference>
<evidence type="ECO:0000259" key="1">
    <source>
        <dbReference type="Pfam" id="PF20591"/>
    </source>
</evidence>
<dbReference type="Pfam" id="PF20591">
    <property type="entry name" value="DUF6792"/>
    <property type="match status" value="1"/>
</dbReference>
<evidence type="ECO:0000313" key="2">
    <source>
        <dbReference type="EMBL" id="MBA2871417.1"/>
    </source>
</evidence>
<name>A0A7V9YZP0_9BACL</name>
<feature type="domain" description="DUF6792" evidence="1">
    <location>
        <begin position="3"/>
        <end position="72"/>
    </location>
</feature>
<evidence type="ECO:0000313" key="3">
    <source>
        <dbReference type="Proteomes" id="UP000580891"/>
    </source>
</evidence>
<sequence length="72" mass="8233">MNTIDSGFDGTVIHLYDEKKGINQKYTIAQGSEMREADTWKPLDWAYNALGIFVGQSRSQFNDAIRFDEKVT</sequence>